<evidence type="ECO:0000313" key="3">
    <source>
        <dbReference type="Proteomes" id="UP000762110"/>
    </source>
</evidence>
<accession>A0ABX2DFR2</accession>
<comment type="caution">
    <text evidence="2">The sequence shown here is derived from an EMBL/GenBank/DDBJ whole genome shotgun (WGS) entry which is preliminary data.</text>
</comment>
<organism evidence="2 3">
    <name type="scientific">Pedobacter boryungensis</name>
    <dbReference type="NCBI Taxonomy" id="869962"/>
    <lineage>
        <taxon>Bacteria</taxon>
        <taxon>Pseudomonadati</taxon>
        <taxon>Bacteroidota</taxon>
        <taxon>Sphingobacteriia</taxon>
        <taxon>Sphingobacteriales</taxon>
        <taxon>Sphingobacteriaceae</taxon>
        <taxon>Pedobacter</taxon>
    </lineage>
</organism>
<dbReference type="EMBL" id="JABMKV010000004">
    <property type="protein sequence ID" value="NQX32941.1"/>
    <property type="molecule type" value="Genomic_DNA"/>
</dbReference>
<protein>
    <submittedName>
        <fullName evidence="2">Uncharacterized protein</fullName>
    </submittedName>
</protein>
<proteinExistence type="predicted"/>
<dbReference type="RefSeq" id="WP_173273568.1">
    <property type="nucleotide sequence ID" value="NZ_JABMKV010000004.1"/>
</dbReference>
<dbReference type="Proteomes" id="UP000762110">
    <property type="component" value="Unassembled WGS sequence"/>
</dbReference>
<gene>
    <name evidence="2" type="ORF">HQN85_14475</name>
</gene>
<keyword evidence="1" id="KW-0472">Membrane</keyword>
<keyword evidence="3" id="KW-1185">Reference proteome</keyword>
<feature type="transmembrane region" description="Helical" evidence="1">
    <location>
        <begin position="7"/>
        <end position="26"/>
    </location>
</feature>
<keyword evidence="1" id="KW-1133">Transmembrane helix</keyword>
<reference evidence="2 3" key="1">
    <citation type="submission" date="2020-05" db="EMBL/GenBank/DDBJ databases">
        <title>Description of Pedobacter foliorum sp. nov.</title>
        <authorList>
            <person name="Qi S."/>
            <person name="Carlier A."/>
            <person name="Cnockaert M."/>
            <person name="Vandamme P."/>
        </authorList>
    </citation>
    <scope>NUCLEOTIDE SEQUENCE [LARGE SCALE GENOMIC DNA]</scope>
    <source>
        <strain evidence="2 3">LMG 31300</strain>
    </source>
</reference>
<evidence type="ECO:0000313" key="2">
    <source>
        <dbReference type="EMBL" id="NQX32941.1"/>
    </source>
</evidence>
<evidence type="ECO:0000256" key="1">
    <source>
        <dbReference type="SAM" id="Phobius"/>
    </source>
</evidence>
<keyword evidence="1" id="KW-0812">Transmembrane</keyword>
<name>A0ABX2DFR2_9SPHI</name>
<sequence>MKKNKWLLILWLIPAIPVLMLIVWFLTPKTKLVVAIVDKTVLTRDGQEHISLDWILNHEKLTKTSKKRYHVGDDYFGFFPKDKEKFRLKGLERFNNNQLKQLSDDANLAYFTDTYGIYKKEWYNEHNSERSSGILYGGLSKNDLDFLEMMKAKHKLIITEFNTIGSPTTVENRNRFEQLFGMHWTGWTARYFNSLDTAVNTELPKWLVQNYKAANDKKWPFKRSGIAFVSDLDQVVILEDSTHLTNPLPYIVSSKHGQDKFSLPEKIKYPFWFDVIVPDQKVNERVADFKIYLNQSGKIELKKYGIPESFPAVLMHNAADYQFYYFSGDFCDNPITMTSSYFKGIGFFKFLMFDTQDPMERKSFFWNFYRPMLTTILKDETAKKR</sequence>